<name>A0AA48WKM0_9BURK</name>
<dbReference type="EMBL" id="CP065053">
    <property type="protein sequence ID" value="QPI53114.1"/>
    <property type="molecule type" value="Genomic_DNA"/>
</dbReference>
<gene>
    <name evidence="2" type="ORF">IV454_05170</name>
</gene>
<reference evidence="2 3" key="1">
    <citation type="submission" date="2020-11" db="EMBL/GenBank/DDBJ databases">
        <authorList>
            <person name="Sun Q."/>
        </authorList>
    </citation>
    <scope>NUCLEOTIDE SEQUENCE [LARGE SCALE GENOMIC DNA]</scope>
    <source>
        <strain evidence="2 3">P8398</strain>
    </source>
</reference>
<dbReference type="Proteomes" id="UP000662888">
    <property type="component" value="Chromosome"/>
</dbReference>
<sequence length="197" mass="20401">MISDINGVATFALPNAADQLAFGSVSYGFLHQTYAGLFQLNTRAGYKITGYSLSGEFGGTRTVQAVPDGLTGTVGTAATRAALSIGAHLPDGSGLPTRSHSLADLNGSDGFTLSSGPLDHTGALALELDGYTYGFGTPSTWKDGNWSSTAPSTADVWLKDSLRLTVYTTAVPEPHSYALMLAGLALVGGLARRRNKA</sequence>
<dbReference type="Pfam" id="PF07589">
    <property type="entry name" value="PEP-CTERM"/>
    <property type="match status" value="1"/>
</dbReference>
<dbReference type="NCBIfam" id="TIGR02595">
    <property type="entry name" value="PEP_CTERM"/>
    <property type="match status" value="1"/>
</dbReference>
<organism evidence="2 3">
    <name type="scientific">Massilia antarctica</name>
    <dbReference type="NCBI Taxonomy" id="2765360"/>
    <lineage>
        <taxon>Bacteria</taxon>
        <taxon>Pseudomonadati</taxon>
        <taxon>Pseudomonadota</taxon>
        <taxon>Betaproteobacteria</taxon>
        <taxon>Burkholderiales</taxon>
        <taxon>Oxalobacteraceae</taxon>
        <taxon>Telluria group</taxon>
        <taxon>Massilia</taxon>
    </lineage>
</organism>
<accession>A0AA48WKM0</accession>
<protein>
    <submittedName>
        <fullName evidence="2">PEP-CTERM sorting domain-containing protein</fullName>
    </submittedName>
</protein>
<evidence type="ECO:0000259" key="1">
    <source>
        <dbReference type="Pfam" id="PF07589"/>
    </source>
</evidence>
<feature type="domain" description="Ice-binding protein C-terminal" evidence="1">
    <location>
        <begin position="170"/>
        <end position="194"/>
    </location>
</feature>
<keyword evidence="3" id="KW-1185">Reference proteome</keyword>
<dbReference type="InterPro" id="IPR013424">
    <property type="entry name" value="Ice-binding_C"/>
</dbReference>
<evidence type="ECO:0000313" key="3">
    <source>
        <dbReference type="Proteomes" id="UP000662888"/>
    </source>
</evidence>
<proteinExistence type="predicted"/>
<evidence type="ECO:0000313" key="2">
    <source>
        <dbReference type="EMBL" id="QPI53114.1"/>
    </source>
</evidence>